<reference evidence="3" key="1">
    <citation type="submission" date="2018-05" db="EMBL/GenBank/DDBJ databases">
        <title>Azospirillum thermophila sp. nov., a novel isolated from hot spring.</title>
        <authorList>
            <person name="Zhao Z."/>
        </authorList>
    </citation>
    <scope>NUCLEOTIDE SEQUENCE [LARGE SCALE GENOMIC DNA]</scope>
    <source>
        <strain evidence="3">CFH 70021</strain>
        <plasmid evidence="3">unnamed3</plasmid>
    </source>
</reference>
<dbReference type="Pfam" id="PF01042">
    <property type="entry name" value="Ribonuc_L-PSP"/>
    <property type="match status" value="1"/>
</dbReference>
<evidence type="ECO:0000313" key="2">
    <source>
        <dbReference type="EMBL" id="AWK90059.1"/>
    </source>
</evidence>
<dbReference type="CDD" id="cd00448">
    <property type="entry name" value="YjgF_YER057c_UK114_family"/>
    <property type="match status" value="1"/>
</dbReference>
<dbReference type="SUPFAM" id="SSF55298">
    <property type="entry name" value="YjgF-like"/>
    <property type="match status" value="1"/>
</dbReference>
<evidence type="ECO:0000256" key="1">
    <source>
        <dbReference type="ARBA" id="ARBA00010552"/>
    </source>
</evidence>
<dbReference type="Proteomes" id="UP000245629">
    <property type="component" value="Plasmid unnamed3"/>
</dbReference>
<keyword evidence="2" id="KW-0614">Plasmid</keyword>
<organism evidence="2 3">
    <name type="scientific">Azospirillum thermophilum</name>
    <dbReference type="NCBI Taxonomy" id="2202148"/>
    <lineage>
        <taxon>Bacteria</taxon>
        <taxon>Pseudomonadati</taxon>
        <taxon>Pseudomonadota</taxon>
        <taxon>Alphaproteobacteria</taxon>
        <taxon>Rhodospirillales</taxon>
        <taxon>Azospirillaceae</taxon>
        <taxon>Azospirillum</taxon>
    </lineage>
</organism>
<dbReference type="GO" id="GO:0005829">
    <property type="term" value="C:cytosol"/>
    <property type="evidence" value="ECO:0007669"/>
    <property type="project" value="TreeGrafter"/>
</dbReference>
<dbReference type="OrthoDB" id="583118at2"/>
<geneLocation type="plasmid" evidence="2 3">
    <name>unnamed3</name>
</geneLocation>
<dbReference type="AlphaFoldDB" id="A0A2S2CZY5"/>
<dbReference type="PANTHER" id="PTHR11803:SF39">
    <property type="entry name" value="2-IMINOBUTANOATE_2-IMINOPROPANOATE DEAMINASE"/>
    <property type="match status" value="1"/>
</dbReference>
<dbReference type="RefSeq" id="WP_109333990.1">
    <property type="nucleotide sequence ID" value="NZ_CP029358.1"/>
</dbReference>
<dbReference type="EMBL" id="CP029358">
    <property type="protein sequence ID" value="AWK90059.1"/>
    <property type="molecule type" value="Genomic_DNA"/>
</dbReference>
<dbReference type="KEGG" id="azz:DEW08_29160"/>
<dbReference type="FunFam" id="3.30.1330.40:FF:000001">
    <property type="entry name" value="L-PSP family endoribonuclease"/>
    <property type="match status" value="1"/>
</dbReference>
<sequence length="128" mass="13855">MTNRTPIFADKGAKPAGQYSHAIVTNGFVYVSGQGPHHPETGALPSDFAGEVRQTLRNLEIILQAAGTDLAHVVKVNTYLTDLGRFQEYNAIYREFFPDQPPARTTIGCQLNGIQVEIDCVAVLPAAA</sequence>
<name>A0A2S2CZY5_9PROT</name>
<dbReference type="GO" id="GO:0019239">
    <property type="term" value="F:deaminase activity"/>
    <property type="evidence" value="ECO:0007669"/>
    <property type="project" value="TreeGrafter"/>
</dbReference>
<protein>
    <submittedName>
        <fullName evidence="2">RidA family protein</fullName>
    </submittedName>
</protein>
<dbReference type="Gene3D" id="3.30.1330.40">
    <property type="entry name" value="RutC-like"/>
    <property type="match status" value="1"/>
</dbReference>
<accession>A0A2S2CZY5</accession>
<dbReference type="PANTHER" id="PTHR11803">
    <property type="entry name" value="2-IMINOBUTANOATE/2-IMINOPROPANOATE DEAMINASE RIDA"/>
    <property type="match status" value="1"/>
</dbReference>
<proteinExistence type="inferred from homology"/>
<dbReference type="InterPro" id="IPR006175">
    <property type="entry name" value="YjgF/YER057c/UK114"/>
</dbReference>
<comment type="similarity">
    <text evidence="1">Belongs to the RutC family.</text>
</comment>
<keyword evidence="3" id="KW-1185">Reference proteome</keyword>
<dbReference type="InterPro" id="IPR035959">
    <property type="entry name" value="RutC-like_sf"/>
</dbReference>
<gene>
    <name evidence="2" type="ORF">DEW08_29160</name>
</gene>
<evidence type="ECO:0000313" key="3">
    <source>
        <dbReference type="Proteomes" id="UP000245629"/>
    </source>
</evidence>